<reference evidence="1" key="1">
    <citation type="journal article" date="2023" name="Mol. Biol. Evol.">
        <title>Third-Generation Sequencing Reveals the Adaptive Role of the Epigenome in Three Deep-Sea Polychaetes.</title>
        <authorList>
            <person name="Perez M."/>
            <person name="Aroh O."/>
            <person name="Sun Y."/>
            <person name="Lan Y."/>
            <person name="Juniper S.K."/>
            <person name="Young C.R."/>
            <person name="Angers B."/>
            <person name="Qian P.Y."/>
        </authorList>
    </citation>
    <scope>NUCLEOTIDE SEQUENCE</scope>
    <source>
        <strain evidence="1">P08H-3</strain>
    </source>
</reference>
<name>A0AAD9IW84_9ANNE</name>
<gene>
    <name evidence="1" type="ORF">LSH36_1104g00007</name>
</gene>
<evidence type="ECO:0000313" key="1">
    <source>
        <dbReference type="EMBL" id="KAK2141420.1"/>
    </source>
</evidence>
<dbReference type="AlphaFoldDB" id="A0AAD9IW84"/>
<dbReference type="Proteomes" id="UP001208570">
    <property type="component" value="Unassembled WGS sequence"/>
</dbReference>
<accession>A0AAD9IW84</accession>
<dbReference type="EMBL" id="JAODUP010001104">
    <property type="protein sequence ID" value="KAK2141420.1"/>
    <property type="molecule type" value="Genomic_DNA"/>
</dbReference>
<organism evidence="1 2">
    <name type="scientific">Paralvinella palmiformis</name>
    <dbReference type="NCBI Taxonomy" id="53620"/>
    <lineage>
        <taxon>Eukaryota</taxon>
        <taxon>Metazoa</taxon>
        <taxon>Spiralia</taxon>
        <taxon>Lophotrochozoa</taxon>
        <taxon>Annelida</taxon>
        <taxon>Polychaeta</taxon>
        <taxon>Sedentaria</taxon>
        <taxon>Canalipalpata</taxon>
        <taxon>Terebellida</taxon>
        <taxon>Terebelliformia</taxon>
        <taxon>Alvinellidae</taxon>
        <taxon>Paralvinella</taxon>
    </lineage>
</organism>
<protein>
    <submittedName>
        <fullName evidence="1">Uncharacterized protein</fullName>
    </submittedName>
</protein>
<keyword evidence="2" id="KW-1185">Reference proteome</keyword>
<evidence type="ECO:0000313" key="2">
    <source>
        <dbReference type="Proteomes" id="UP001208570"/>
    </source>
</evidence>
<comment type="caution">
    <text evidence="1">The sequence shown here is derived from an EMBL/GenBank/DDBJ whole genome shotgun (WGS) entry which is preliminary data.</text>
</comment>
<proteinExistence type="predicted"/>
<sequence>MQTDVCISWAVAVELQPADFESNWLLMESQSNSNFFREVDHGLAEVPLKVKVMVKPLNGPYKDWMFEAGSSQQADDDLEWLYCGIIYAYNVTHVNLFAPRSNGRGEGGRAFCIDSSSWTSGTNSSTVDQIEQEVLAKVMVWKSSSFPSPDMDTDWISINSDGYSDRVLCIRDGYARDDDGYRCDQGEFRVRGWTSLGQRVQRFRFRLNGLDPDSIPDMSALKVNIRQWDSLTNYVQVQVKALDGPNAEFIFPAIGQGHRNAYPESTYGGVIFGYSADSIRIFVPANDTGTMISIPENWGTADYNQVSNNVEIVVTVWSTTDDGLSKRSRLGVFSRLQTIGCPDKHSTKCAALCLADFNCIGISACQPYSLCERLDLDIVNKKLIKGVLGFRGEMLLQMLTRD</sequence>